<dbReference type="InterPro" id="IPR019734">
    <property type="entry name" value="TPR_rpt"/>
</dbReference>
<dbReference type="EMBL" id="AFWT01000001">
    <property type="protein sequence ID" value="EGV34012.1"/>
    <property type="molecule type" value="Genomic_DNA"/>
</dbReference>
<evidence type="ECO:0000256" key="2">
    <source>
        <dbReference type="ARBA" id="ARBA00022803"/>
    </source>
</evidence>
<evidence type="ECO:0000313" key="5">
    <source>
        <dbReference type="EMBL" id="EGV34012.1"/>
    </source>
</evidence>
<dbReference type="STRING" id="765913.ThidrDRAFT_0167"/>
<dbReference type="Pfam" id="PF13432">
    <property type="entry name" value="TPR_16"/>
    <property type="match status" value="1"/>
</dbReference>
<dbReference type="PANTHER" id="PTHR44858">
    <property type="entry name" value="TETRATRICOPEPTIDE REPEAT PROTEIN 6"/>
    <property type="match status" value="1"/>
</dbReference>
<dbReference type="GO" id="GO:0046813">
    <property type="term" value="P:receptor-mediated virion attachment to host cell"/>
    <property type="evidence" value="ECO:0007669"/>
    <property type="project" value="TreeGrafter"/>
</dbReference>
<dbReference type="Proteomes" id="UP000004200">
    <property type="component" value="Unassembled WGS sequence"/>
</dbReference>
<keyword evidence="4" id="KW-1133">Transmembrane helix</keyword>
<gene>
    <name evidence="5" type="ORF">ThidrDRAFT_0167</name>
</gene>
<dbReference type="eggNOG" id="COG0457">
    <property type="taxonomic scope" value="Bacteria"/>
</dbReference>
<feature type="repeat" description="TPR" evidence="3">
    <location>
        <begin position="136"/>
        <end position="169"/>
    </location>
</feature>
<dbReference type="OrthoDB" id="5769675at2"/>
<feature type="repeat" description="TPR" evidence="3">
    <location>
        <begin position="68"/>
        <end position="101"/>
    </location>
</feature>
<sequence length="185" mass="20442">MPRLSPLHWIALVVFLFFYGFTVFALTRDYYLRHPSRPVAAQGATATSGSMPKVATSAIPETITETNPELLHQRADELFMQRHYAEAARVYQRILELNPDDAEAHNDLGLALHYTGDTAGAIAHLKVAVAKGPQLQRPWLTLGFVNLQAGNRDEAQKALEQARDLDPDSNIGKEAQRLLGVLQGS</sequence>
<name>G2DVJ7_9GAMM</name>
<dbReference type="PROSITE" id="PS50005">
    <property type="entry name" value="TPR"/>
    <property type="match status" value="2"/>
</dbReference>
<evidence type="ECO:0000313" key="6">
    <source>
        <dbReference type="Proteomes" id="UP000004200"/>
    </source>
</evidence>
<feature type="transmembrane region" description="Helical" evidence="4">
    <location>
        <begin position="6"/>
        <end position="27"/>
    </location>
</feature>
<keyword evidence="6" id="KW-1185">Reference proteome</keyword>
<evidence type="ECO:0000256" key="1">
    <source>
        <dbReference type="ARBA" id="ARBA00022737"/>
    </source>
</evidence>
<dbReference type="AlphaFoldDB" id="G2DVJ7"/>
<accession>G2DVJ7</accession>
<dbReference type="Gene3D" id="1.25.40.10">
    <property type="entry name" value="Tetratricopeptide repeat domain"/>
    <property type="match status" value="1"/>
</dbReference>
<evidence type="ECO:0000256" key="3">
    <source>
        <dbReference type="PROSITE-ProRule" id="PRU00339"/>
    </source>
</evidence>
<dbReference type="InterPro" id="IPR011990">
    <property type="entry name" value="TPR-like_helical_dom_sf"/>
</dbReference>
<protein>
    <submittedName>
        <fullName evidence="5">Tetratricopeptide TPR_2 repeat-containing protein</fullName>
    </submittedName>
</protein>
<dbReference type="PANTHER" id="PTHR44858:SF1">
    <property type="entry name" value="UDP-N-ACETYLGLUCOSAMINE--PEPTIDE N-ACETYLGLUCOSAMINYLTRANSFERASE SPINDLY-RELATED"/>
    <property type="match status" value="1"/>
</dbReference>
<reference evidence="5 6" key="1">
    <citation type="submission" date="2011-06" db="EMBL/GenBank/DDBJ databases">
        <title>The draft genome of Thiorhodococcus drewsii AZ1.</title>
        <authorList>
            <consortium name="US DOE Joint Genome Institute (JGI-PGF)"/>
            <person name="Lucas S."/>
            <person name="Han J."/>
            <person name="Lapidus A."/>
            <person name="Cheng J.-F."/>
            <person name="Goodwin L."/>
            <person name="Pitluck S."/>
            <person name="Peters L."/>
            <person name="Land M.L."/>
            <person name="Hauser L."/>
            <person name="Vogl K."/>
            <person name="Liu Z."/>
            <person name="Imhoff J."/>
            <person name="Thiel V."/>
            <person name="Frigaard N.-U."/>
            <person name="Bryant D.A."/>
            <person name="Woyke T.J."/>
        </authorList>
    </citation>
    <scope>NUCLEOTIDE SEQUENCE [LARGE SCALE GENOMIC DNA]</scope>
    <source>
        <strain evidence="5 6">AZ1</strain>
    </source>
</reference>
<dbReference type="InterPro" id="IPR050498">
    <property type="entry name" value="Ycf3"/>
</dbReference>
<organism evidence="5 6">
    <name type="scientific">Thiorhodococcus drewsii AZ1</name>
    <dbReference type="NCBI Taxonomy" id="765913"/>
    <lineage>
        <taxon>Bacteria</taxon>
        <taxon>Pseudomonadati</taxon>
        <taxon>Pseudomonadota</taxon>
        <taxon>Gammaproteobacteria</taxon>
        <taxon>Chromatiales</taxon>
        <taxon>Chromatiaceae</taxon>
        <taxon>Thiorhodococcus</taxon>
    </lineage>
</organism>
<keyword evidence="4" id="KW-0472">Membrane</keyword>
<dbReference type="SMART" id="SM00028">
    <property type="entry name" value="TPR"/>
    <property type="match status" value="3"/>
</dbReference>
<dbReference type="InterPro" id="IPR013105">
    <property type="entry name" value="TPR_2"/>
</dbReference>
<keyword evidence="2 3" id="KW-0802">TPR repeat</keyword>
<dbReference type="RefSeq" id="WP_007038883.1">
    <property type="nucleotide sequence ID" value="NZ_AFWT01000001.1"/>
</dbReference>
<proteinExistence type="predicted"/>
<keyword evidence="4" id="KW-0812">Transmembrane</keyword>
<comment type="caution">
    <text evidence="5">The sequence shown here is derived from an EMBL/GenBank/DDBJ whole genome shotgun (WGS) entry which is preliminary data.</text>
</comment>
<dbReference type="SUPFAM" id="SSF48452">
    <property type="entry name" value="TPR-like"/>
    <property type="match status" value="1"/>
</dbReference>
<keyword evidence="1" id="KW-0677">Repeat</keyword>
<evidence type="ECO:0000256" key="4">
    <source>
        <dbReference type="SAM" id="Phobius"/>
    </source>
</evidence>
<dbReference type="Pfam" id="PF07719">
    <property type="entry name" value="TPR_2"/>
    <property type="match status" value="1"/>
</dbReference>
<dbReference type="GO" id="GO:0009279">
    <property type="term" value="C:cell outer membrane"/>
    <property type="evidence" value="ECO:0007669"/>
    <property type="project" value="TreeGrafter"/>
</dbReference>